<accession>A0A9X2MH78</accession>
<keyword evidence="2" id="KW-0547">Nucleotide-binding</keyword>
<feature type="transmembrane region" description="Helical" evidence="4">
    <location>
        <begin position="6"/>
        <end position="26"/>
    </location>
</feature>
<comment type="caution">
    <text evidence="7">The sequence shown here is derived from an EMBL/GenBank/DDBJ whole genome shotgun (WGS) entry which is preliminary data.</text>
</comment>
<dbReference type="Pfam" id="PF02875">
    <property type="entry name" value="Mur_ligase_C"/>
    <property type="match status" value="1"/>
</dbReference>
<feature type="transmembrane region" description="Helical" evidence="4">
    <location>
        <begin position="56"/>
        <end position="73"/>
    </location>
</feature>
<keyword evidence="1 7" id="KW-0436">Ligase</keyword>
<feature type="domain" description="Mur ligase central" evidence="6">
    <location>
        <begin position="201"/>
        <end position="390"/>
    </location>
</feature>
<keyword evidence="3" id="KW-0067">ATP-binding</keyword>
<evidence type="ECO:0000259" key="6">
    <source>
        <dbReference type="Pfam" id="PF08245"/>
    </source>
</evidence>
<evidence type="ECO:0000256" key="3">
    <source>
        <dbReference type="ARBA" id="ARBA00022840"/>
    </source>
</evidence>
<feature type="transmembrane region" description="Helical" evidence="4">
    <location>
        <begin position="117"/>
        <end position="136"/>
    </location>
</feature>
<keyword evidence="4" id="KW-1133">Transmembrane helix</keyword>
<dbReference type="PANTHER" id="PTHR43024">
    <property type="entry name" value="UDP-N-ACETYLMURAMOYL-TRIPEPTIDE--D-ALANYL-D-ALANINE LIGASE"/>
    <property type="match status" value="1"/>
</dbReference>
<protein>
    <submittedName>
        <fullName evidence="7">UDP-N-acetylmuramoyl-tripeptide--D-alanyl-D-alanine ligase</fullName>
    </submittedName>
</protein>
<feature type="domain" description="Mur ligase C-terminal" evidence="5">
    <location>
        <begin position="413"/>
        <end position="535"/>
    </location>
</feature>
<dbReference type="RefSeq" id="WP_042680219.1">
    <property type="nucleotide sequence ID" value="NZ_CABKTM010000018.1"/>
</dbReference>
<evidence type="ECO:0000256" key="1">
    <source>
        <dbReference type="ARBA" id="ARBA00022598"/>
    </source>
</evidence>
<dbReference type="OrthoDB" id="9801978at2"/>
<dbReference type="GO" id="GO:0005524">
    <property type="term" value="F:ATP binding"/>
    <property type="evidence" value="ECO:0007669"/>
    <property type="project" value="UniProtKB-KW"/>
</dbReference>
<dbReference type="EMBL" id="JANJZL010000002">
    <property type="protein sequence ID" value="MCR2043107.1"/>
    <property type="molecule type" value="Genomic_DNA"/>
</dbReference>
<dbReference type="InterPro" id="IPR036565">
    <property type="entry name" value="Mur-like_cat_sf"/>
</dbReference>
<dbReference type="InterPro" id="IPR004101">
    <property type="entry name" value="Mur_ligase_C"/>
</dbReference>
<dbReference type="Gene3D" id="3.90.190.20">
    <property type="entry name" value="Mur ligase, C-terminal domain"/>
    <property type="match status" value="1"/>
</dbReference>
<dbReference type="PANTHER" id="PTHR43024:SF1">
    <property type="entry name" value="UDP-N-ACETYLMURAMOYL-TRIPEPTIDE--D-ALANYL-D-ALANINE LIGASE"/>
    <property type="match status" value="1"/>
</dbReference>
<sequence>MRLEKIFYISILFWIVTIIFKSRFFLHMIQLQGYRNEEYRKWIKTSTKAYPKRMKISLIVLTIILVFQMIYTGYNKNNIVLFLFNLLWIVSIFYTFNFKREESKKELVFTPRAKRLYVSNFLVNFLELLILFMIVKKLASDIIIYMPVILYGLFIIYFLQSGNIILANIIVTPVERRINEYYYTMAQEKIKSMEDLNTVGITGSFGKTSTKFIVDTILKEKYRVLKTPESYNTPMGISKVINSELTKDYEIFIAEMGARYIGDIKELSKLTNPKIGIITSIGPTHLETFKNIENIMKTKYELIEELPSDGIAIFNYDNEYVKKLADKTFKEKILYGLENTEKLDIYATDIEVSELGSTFMLKDKSGEEIKCTTKLLGKHNIYNILAGASVAKALGLTFKEIKRGISKVEPIPHRLNIINPGTGVIVIDDAFNSNPDGAEAALEVLSQFKEGRKIIITPGMVELGDKEEEANREFGISIGNVCDYVILVGEKRTRPIYDGLKNSGYDEENIFVVKNLDEATSKLQEIVKSKDIVLFENDLPDNYEE</sequence>
<feature type="transmembrane region" description="Helical" evidence="4">
    <location>
        <begin position="142"/>
        <end position="159"/>
    </location>
</feature>
<gene>
    <name evidence="7" type="ORF">NSA23_03150</name>
</gene>
<dbReference type="AlphaFoldDB" id="A0A9X2MH78"/>
<reference evidence="7" key="1">
    <citation type="submission" date="2022-07" db="EMBL/GenBank/DDBJ databases">
        <title>Enhanced cultured diversity of the mouse gut microbiota enables custom-made synthetic communities.</title>
        <authorList>
            <person name="Afrizal A."/>
        </authorList>
    </citation>
    <scope>NUCLEOTIDE SEQUENCE</scope>
    <source>
        <strain evidence="7">DSM 29482</strain>
    </source>
</reference>
<evidence type="ECO:0000256" key="4">
    <source>
        <dbReference type="SAM" id="Phobius"/>
    </source>
</evidence>
<keyword evidence="4" id="KW-0472">Membrane</keyword>
<evidence type="ECO:0000313" key="7">
    <source>
        <dbReference type="EMBL" id="MCR2043107.1"/>
    </source>
</evidence>
<feature type="transmembrane region" description="Helical" evidence="4">
    <location>
        <begin position="79"/>
        <end position="96"/>
    </location>
</feature>
<dbReference type="GO" id="GO:0016881">
    <property type="term" value="F:acid-amino acid ligase activity"/>
    <property type="evidence" value="ECO:0007669"/>
    <property type="project" value="InterPro"/>
</dbReference>
<dbReference type="SUPFAM" id="SSF53244">
    <property type="entry name" value="MurD-like peptide ligases, peptide-binding domain"/>
    <property type="match status" value="1"/>
</dbReference>
<dbReference type="SUPFAM" id="SSF53623">
    <property type="entry name" value="MurD-like peptide ligases, catalytic domain"/>
    <property type="match status" value="1"/>
</dbReference>
<evidence type="ECO:0000259" key="5">
    <source>
        <dbReference type="Pfam" id="PF02875"/>
    </source>
</evidence>
<keyword evidence="4" id="KW-0812">Transmembrane</keyword>
<organism evidence="7 8">
    <name type="scientific">Anaerosalibacter massiliensis</name>
    <dbReference type="NCBI Taxonomy" id="1347392"/>
    <lineage>
        <taxon>Bacteria</taxon>
        <taxon>Bacillati</taxon>
        <taxon>Bacillota</taxon>
        <taxon>Tissierellia</taxon>
        <taxon>Tissierellales</taxon>
        <taxon>Sporanaerobacteraceae</taxon>
        <taxon>Anaerosalibacter</taxon>
    </lineage>
</organism>
<keyword evidence="8" id="KW-1185">Reference proteome</keyword>
<dbReference type="Gene3D" id="3.40.1190.10">
    <property type="entry name" value="Mur-like, catalytic domain"/>
    <property type="match status" value="1"/>
</dbReference>
<evidence type="ECO:0000313" key="8">
    <source>
        <dbReference type="Proteomes" id="UP001142078"/>
    </source>
</evidence>
<dbReference type="InterPro" id="IPR036615">
    <property type="entry name" value="Mur_ligase_C_dom_sf"/>
</dbReference>
<dbReference type="Pfam" id="PF08245">
    <property type="entry name" value="Mur_ligase_M"/>
    <property type="match status" value="1"/>
</dbReference>
<dbReference type="InterPro" id="IPR013221">
    <property type="entry name" value="Mur_ligase_cen"/>
</dbReference>
<dbReference type="Proteomes" id="UP001142078">
    <property type="component" value="Unassembled WGS sequence"/>
</dbReference>
<dbReference type="InterPro" id="IPR051046">
    <property type="entry name" value="MurCDEF_CellWall_CoF430Synth"/>
</dbReference>
<evidence type="ECO:0000256" key="2">
    <source>
        <dbReference type="ARBA" id="ARBA00022741"/>
    </source>
</evidence>
<name>A0A9X2MH78_9FIRM</name>
<proteinExistence type="predicted"/>